<proteinExistence type="predicted"/>
<protein>
    <recommendedName>
        <fullName evidence="2">ABC transporter ATP-binding protein</fullName>
    </recommendedName>
</protein>
<dbReference type="AlphaFoldDB" id="A0A455SNX5"/>
<evidence type="ECO:0000313" key="1">
    <source>
        <dbReference type="EMBL" id="BBH88871.1"/>
    </source>
</evidence>
<dbReference type="Gene3D" id="3.40.50.300">
    <property type="entry name" value="P-loop containing nucleotide triphosphate hydrolases"/>
    <property type="match status" value="1"/>
</dbReference>
<organism evidence="1">
    <name type="scientific">Thermosporothrix sp. COM3</name>
    <dbReference type="NCBI Taxonomy" id="2490863"/>
    <lineage>
        <taxon>Bacteria</taxon>
        <taxon>Bacillati</taxon>
        <taxon>Chloroflexota</taxon>
        <taxon>Ktedonobacteria</taxon>
        <taxon>Ktedonobacterales</taxon>
        <taxon>Thermosporotrichaceae</taxon>
        <taxon>Thermosporothrix</taxon>
    </lineage>
</organism>
<evidence type="ECO:0008006" key="2">
    <source>
        <dbReference type="Google" id="ProtNLM"/>
    </source>
</evidence>
<sequence>MSKHKQPALRRADHILVLKAGQIEAEGTLEELLTQSSEMQRLWFETD</sequence>
<name>A0A455SNX5_9CHLR</name>
<gene>
    <name evidence="1" type="ORF">KTC_36220</name>
</gene>
<dbReference type="InterPro" id="IPR027417">
    <property type="entry name" value="P-loop_NTPase"/>
</dbReference>
<dbReference type="EMBL" id="AP019376">
    <property type="protein sequence ID" value="BBH88871.1"/>
    <property type="molecule type" value="Genomic_DNA"/>
</dbReference>
<dbReference type="SUPFAM" id="SSF52540">
    <property type="entry name" value="P-loop containing nucleoside triphosphate hydrolases"/>
    <property type="match status" value="1"/>
</dbReference>
<reference evidence="1" key="1">
    <citation type="submission" date="2018-12" db="EMBL/GenBank/DDBJ databases">
        <title>Novel natural products biosynthetic potential of the class Ktedonobacteria.</title>
        <authorList>
            <person name="Zheng Y."/>
            <person name="Saitou A."/>
            <person name="Wang C.M."/>
            <person name="Toyoda A."/>
            <person name="Minakuchi Y."/>
            <person name="Sekiguchi Y."/>
            <person name="Ueda K."/>
            <person name="Takano H."/>
            <person name="Sakai Y."/>
            <person name="Yokota A."/>
            <person name="Yabe S."/>
        </authorList>
    </citation>
    <scope>NUCLEOTIDE SEQUENCE</scope>
    <source>
        <strain evidence="1">COM3</strain>
    </source>
</reference>
<accession>A0A455SNX5</accession>